<evidence type="ECO:0000256" key="1">
    <source>
        <dbReference type="SAM" id="MobiDB-lite"/>
    </source>
</evidence>
<organism evidence="2 3">
    <name type="scientific">Pseudomonas lundensis</name>
    <dbReference type="NCBI Taxonomy" id="86185"/>
    <lineage>
        <taxon>Bacteria</taxon>
        <taxon>Pseudomonadati</taxon>
        <taxon>Pseudomonadota</taxon>
        <taxon>Gammaproteobacteria</taxon>
        <taxon>Pseudomonadales</taxon>
        <taxon>Pseudomonadaceae</taxon>
        <taxon>Pseudomonas</taxon>
    </lineage>
</organism>
<protein>
    <recommendedName>
        <fullName evidence="4">Cbb3-type cytochrome c oxidase subunit 3</fullName>
    </recommendedName>
</protein>
<evidence type="ECO:0008006" key="4">
    <source>
        <dbReference type="Google" id="ProtNLM"/>
    </source>
</evidence>
<dbReference type="EMBL" id="NQKI01000013">
    <property type="protein sequence ID" value="OZY59519.1"/>
    <property type="molecule type" value="Genomic_DNA"/>
</dbReference>
<comment type="caution">
    <text evidence="2">The sequence shown here is derived from an EMBL/GenBank/DDBJ whole genome shotgun (WGS) entry which is preliminary data.</text>
</comment>
<name>A0A266NAM8_9PSED</name>
<reference evidence="2 3" key="1">
    <citation type="submission" date="2017-08" db="EMBL/GenBank/DDBJ databases">
        <title>Genomic and metabolic characterisation of spoilage-associated Pseudomonas species.</title>
        <authorList>
            <person name="Stanborough T."/>
            <person name="Fegan N."/>
            <person name="Powell S.M."/>
            <person name="Singh T."/>
            <person name="Tamplin M.L."/>
            <person name="Chandry P.S."/>
        </authorList>
    </citation>
    <scope>NUCLEOTIDE SEQUENCE [LARGE SCALE GENOMIC DNA]</scope>
    <source>
        <strain evidence="2 3">L1802</strain>
    </source>
</reference>
<gene>
    <name evidence="2" type="ORF">CJF39_10405</name>
</gene>
<evidence type="ECO:0000313" key="3">
    <source>
        <dbReference type="Proteomes" id="UP000215788"/>
    </source>
</evidence>
<dbReference type="AlphaFoldDB" id="A0A266NAM8"/>
<dbReference type="RefSeq" id="WP_094993348.1">
    <property type="nucleotide sequence ID" value="NZ_NQKI01000013.1"/>
</dbReference>
<dbReference type="Proteomes" id="UP000215788">
    <property type="component" value="Unassembled WGS sequence"/>
</dbReference>
<accession>A0A266NAM8</accession>
<dbReference type="OrthoDB" id="7014575at2"/>
<feature type="region of interest" description="Disordered" evidence="1">
    <location>
        <begin position="56"/>
        <end position="76"/>
    </location>
</feature>
<proteinExistence type="predicted"/>
<evidence type="ECO:0000313" key="2">
    <source>
        <dbReference type="EMBL" id="OZY59519.1"/>
    </source>
</evidence>
<sequence length="76" mass="8347">MIEIALNMLVVTGLYFAISGCLKHQTERDIDDASLIPFADDPEVARRVEQATGKTIQTVQVSDESARPPGWGTMKL</sequence>